<evidence type="ECO:0000313" key="1">
    <source>
        <dbReference type="EMBL" id="SVD68041.1"/>
    </source>
</evidence>
<dbReference type="AlphaFoldDB" id="A0A382XCH9"/>
<sequence length="49" mass="5448">MLILNLTARSYTSVFTGVKKSNYGMMRKDNALMGETIPASFHGELSPLR</sequence>
<reference evidence="1" key="1">
    <citation type="submission" date="2018-05" db="EMBL/GenBank/DDBJ databases">
        <authorList>
            <person name="Lanie J.A."/>
            <person name="Ng W.-L."/>
            <person name="Kazmierczak K.M."/>
            <person name="Andrzejewski T.M."/>
            <person name="Davidsen T.M."/>
            <person name="Wayne K.J."/>
            <person name="Tettelin H."/>
            <person name="Glass J.I."/>
            <person name="Rusch D."/>
            <person name="Podicherti R."/>
            <person name="Tsui H.-C.T."/>
            <person name="Winkler M.E."/>
        </authorList>
    </citation>
    <scope>NUCLEOTIDE SEQUENCE</scope>
</reference>
<name>A0A382XCH9_9ZZZZ</name>
<proteinExistence type="predicted"/>
<gene>
    <name evidence="1" type="ORF">METZ01_LOCUS420895</name>
</gene>
<accession>A0A382XCH9</accession>
<dbReference type="EMBL" id="UINC01166213">
    <property type="protein sequence ID" value="SVD68041.1"/>
    <property type="molecule type" value="Genomic_DNA"/>
</dbReference>
<protein>
    <submittedName>
        <fullName evidence="1">Uncharacterized protein</fullName>
    </submittedName>
</protein>
<organism evidence="1">
    <name type="scientific">marine metagenome</name>
    <dbReference type="NCBI Taxonomy" id="408172"/>
    <lineage>
        <taxon>unclassified sequences</taxon>
        <taxon>metagenomes</taxon>
        <taxon>ecological metagenomes</taxon>
    </lineage>
</organism>